<keyword evidence="2" id="KW-1185">Reference proteome</keyword>
<evidence type="ECO:0000313" key="2">
    <source>
        <dbReference type="Proteomes" id="UP000814140"/>
    </source>
</evidence>
<reference evidence="1" key="2">
    <citation type="journal article" date="2022" name="New Phytol.">
        <title>Evolutionary transition to the ectomycorrhizal habit in the genomes of a hyperdiverse lineage of mushroom-forming fungi.</title>
        <authorList>
            <person name="Looney B."/>
            <person name="Miyauchi S."/>
            <person name="Morin E."/>
            <person name="Drula E."/>
            <person name="Courty P.E."/>
            <person name="Kohler A."/>
            <person name="Kuo A."/>
            <person name="LaButti K."/>
            <person name="Pangilinan J."/>
            <person name="Lipzen A."/>
            <person name="Riley R."/>
            <person name="Andreopoulos W."/>
            <person name="He G."/>
            <person name="Johnson J."/>
            <person name="Nolan M."/>
            <person name="Tritt A."/>
            <person name="Barry K.W."/>
            <person name="Grigoriev I.V."/>
            <person name="Nagy L.G."/>
            <person name="Hibbett D."/>
            <person name="Henrissat B."/>
            <person name="Matheny P.B."/>
            <person name="Labbe J."/>
            <person name="Martin F.M."/>
        </authorList>
    </citation>
    <scope>NUCLEOTIDE SEQUENCE</scope>
    <source>
        <strain evidence="1">HHB10654</strain>
    </source>
</reference>
<dbReference type="EMBL" id="MU277191">
    <property type="protein sequence ID" value="KAI0066942.1"/>
    <property type="molecule type" value="Genomic_DNA"/>
</dbReference>
<evidence type="ECO:0000313" key="1">
    <source>
        <dbReference type="EMBL" id="KAI0066942.1"/>
    </source>
</evidence>
<reference evidence="1" key="1">
    <citation type="submission" date="2021-03" db="EMBL/GenBank/DDBJ databases">
        <authorList>
            <consortium name="DOE Joint Genome Institute"/>
            <person name="Ahrendt S."/>
            <person name="Looney B.P."/>
            <person name="Miyauchi S."/>
            <person name="Morin E."/>
            <person name="Drula E."/>
            <person name="Courty P.E."/>
            <person name="Chicoki N."/>
            <person name="Fauchery L."/>
            <person name="Kohler A."/>
            <person name="Kuo A."/>
            <person name="Labutti K."/>
            <person name="Pangilinan J."/>
            <person name="Lipzen A."/>
            <person name="Riley R."/>
            <person name="Andreopoulos W."/>
            <person name="He G."/>
            <person name="Johnson J."/>
            <person name="Barry K.W."/>
            <person name="Grigoriev I.V."/>
            <person name="Nagy L."/>
            <person name="Hibbett D."/>
            <person name="Henrissat B."/>
            <person name="Matheny P.B."/>
            <person name="Labbe J."/>
            <person name="Martin F."/>
        </authorList>
    </citation>
    <scope>NUCLEOTIDE SEQUENCE</scope>
    <source>
        <strain evidence="1">HHB10654</strain>
    </source>
</reference>
<proteinExistence type="predicted"/>
<protein>
    <submittedName>
        <fullName evidence="1">Cytochrome P450</fullName>
    </submittedName>
</protein>
<accession>A0ACB8TEU1</accession>
<comment type="caution">
    <text evidence="1">The sequence shown here is derived from an EMBL/GenBank/DDBJ whole genome shotgun (WGS) entry which is preliminary data.</text>
</comment>
<name>A0ACB8TEU1_9AGAM</name>
<sequence length="545" mass="60575">MSDAIQPDFSTFSFPLSFSDLWSFPSQIASIVRQNHILVYGLAATIASVFAARYFTSPWRKLPPGPRGLPLLGNALSLREAQWLTFMEWKKKYGDVVYITALGQPIVILNTQKAASDLLDRRAGIYSDRPNNIVAANILCGGMAIVFQSYGSLWRRMRKATHEGLNRGVTEPFQPAQLAEAVILALGMLSQPAAWDNHLRRASSSMVMSVTYDTAPIEDEDDPSVKGVNDFTAEITRAALPGAHLVEVFTWMKFAKWKRDAEESHVRFSQVCEGLYNRVGADLANGIDRPCLSASLIKESERNQLSVRENAWLAAIMYIAGSETTSAALAWWTLGVVMYPETQKRAQAELDAVVGRERIPTFADLPHLPYLRAMVKEALRWRPLDPLGLPHRSTEDDWYEGMFIPKGTICIPHVWALNRDPALYGTDAHEFNPGRFIDEKGELWAGPADTKDEGHTTYGFGRRVCAGKHIANNSLFIDIAMVLWACNLEPAKDACGNPIPIDVDGWVDHGLVVRPVPFKCSITPRFQEAPGILASERELAGGHRK</sequence>
<organism evidence="1 2">
    <name type="scientific">Artomyces pyxidatus</name>
    <dbReference type="NCBI Taxonomy" id="48021"/>
    <lineage>
        <taxon>Eukaryota</taxon>
        <taxon>Fungi</taxon>
        <taxon>Dikarya</taxon>
        <taxon>Basidiomycota</taxon>
        <taxon>Agaricomycotina</taxon>
        <taxon>Agaricomycetes</taxon>
        <taxon>Russulales</taxon>
        <taxon>Auriscalpiaceae</taxon>
        <taxon>Artomyces</taxon>
    </lineage>
</organism>
<gene>
    <name evidence="1" type="ORF">BV25DRAFT_1912284</name>
</gene>
<dbReference type="Proteomes" id="UP000814140">
    <property type="component" value="Unassembled WGS sequence"/>
</dbReference>